<dbReference type="VEuPathDB" id="FungiDB:HZS61_011543"/>
<dbReference type="EMBL" id="FMJY01000007">
    <property type="protein sequence ID" value="SCO88969.1"/>
    <property type="molecule type" value="Genomic_DNA"/>
</dbReference>
<dbReference type="AlphaFoldDB" id="A0A2H3U4G0"/>
<dbReference type="Proteomes" id="UP000219369">
    <property type="component" value="Unassembled WGS sequence"/>
</dbReference>
<evidence type="ECO:0000313" key="1">
    <source>
        <dbReference type="EMBL" id="SCO88969.1"/>
    </source>
</evidence>
<organism evidence="1 2">
    <name type="scientific">Fusarium oxysporum</name>
    <name type="common">Fusarium vascular wilt</name>
    <dbReference type="NCBI Taxonomy" id="5507"/>
    <lineage>
        <taxon>Eukaryota</taxon>
        <taxon>Fungi</taxon>
        <taxon>Dikarya</taxon>
        <taxon>Ascomycota</taxon>
        <taxon>Pezizomycotina</taxon>
        <taxon>Sordariomycetes</taxon>
        <taxon>Hypocreomycetidae</taxon>
        <taxon>Hypocreales</taxon>
        <taxon>Nectriaceae</taxon>
        <taxon>Fusarium</taxon>
        <taxon>Fusarium oxysporum species complex</taxon>
    </lineage>
</organism>
<gene>
    <name evidence="1" type="ORF">FRV6_13097</name>
</gene>
<sequence>MFPVMHVWGGQPRRGPEVSTLKHCDTEQLPKNVFVFDRQVVLITDRDKSKGLNGKQGRKVARFLPEGPSLMMVAYITWLLPFEKVLHRLSGIRGPSEAINPWLWKSAEKGLWDTAKLSKQLALITGAQIGVQLTVSSYRHVAIKMGRRIKGLIVQQVKLEAAVADSDNEAANLLTGEAH</sequence>
<dbReference type="OrthoDB" id="5102821at2759"/>
<evidence type="ECO:0000313" key="2">
    <source>
        <dbReference type="Proteomes" id="UP000219369"/>
    </source>
</evidence>
<dbReference type="VEuPathDB" id="FungiDB:FOIG_16734"/>
<name>A0A2H3U4G0_FUSOX</name>
<reference evidence="2" key="1">
    <citation type="submission" date="2016-09" db="EMBL/GenBank/DDBJ databases">
        <authorList>
            <person name="Guldener U."/>
        </authorList>
    </citation>
    <scope>NUCLEOTIDE SEQUENCE [LARGE SCALE GENOMIC DNA]</scope>
    <source>
        <strain evidence="2">V64-1</strain>
    </source>
</reference>
<accession>A0A2H3U4G0</accession>
<protein>
    <submittedName>
        <fullName evidence="1">Uncharacterized protein</fullName>
    </submittedName>
</protein>
<proteinExistence type="predicted"/>